<name>A0A1M6K1Q1_9FIRM</name>
<evidence type="ECO:0000259" key="1">
    <source>
        <dbReference type="PROSITE" id="PS51186"/>
    </source>
</evidence>
<dbReference type="GO" id="GO:0016747">
    <property type="term" value="F:acyltransferase activity, transferring groups other than amino-acyl groups"/>
    <property type="evidence" value="ECO:0007669"/>
    <property type="project" value="InterPro"/>
</dbReference>
<dbReference type="SUPFAM" id="SSF55729">
    <property type="entry name" value="Acyl-CoA N-acyltransferases (Nat)"/>
    <property type="match status" value="1"/>
</dbReference>
<dbReference type="Proteomes" id="UP000184386">
    <property type="component" value="Unassembled WGS sequence"/>
</dbReference>
<evidence type="ECO:0000313" key="3">
    <source>
        <dbReference type="Proteomes" id="UP000184386"/>
    </source>
</evidence>
<dbReference type="Gene3D" id="3.40.630.30">
    <property type="match status" value="1"/>
</dbReference>
<reference evidence="2 3" key="1">
    <citation type="submission" date="2016-11" db="EMBL/GenBank/DDBJ databases">
        <authorList>
            <person name="Jaros S."/>
            <person name="Januszkiewicz K."/>
            <person name="Wedrychowicz H."/>
        </authorList>
    </citation>
    <scope>NUCLEOTIDE SEQUENCE [LARGE SCALE GENOMIC DNA]</scope>
    <source>
        <strain evidence="2 3">DSM 15929</strain>
    </source>
</reference>
<dbReference type="STRING" id="1121322.SAMN02745136_00294"/>
<accession>A0A1M6K1Q1</accession>
<dbReference type="InterPro" id="IPR016181">
    <property type="entry name" value="Acyl_CoA_acyltransferase"/>
</dbReference>
<organism evidence="2 3">
    <name type="scientific">Anaerocolumna jejuensis DSM 15929</name>
    <dbReference type="NCBI Taxonomy" id="1121322"/>
    <lineage>
        <taxon>Bacteria</taxon>
        <taxon>Bacillati</taxon>
        <taxon>Bacillota</taxon>
        <taxon>Clostridia</taxon>
        <taxon>Lachnospirales</taxon>
        <taxon>Lachnospiraceae</taxon>
        <taxon>Anaerocolumna</taxon>
    </lineage>
</organism>
<dbReference type="PROSITE" id="PS51186">
    <property type="entry name" value="GNAT"/>
    <property type="match status" value="1"/>
</dbReference>
<dbReference type="PANTHER" id="PTHR43415:SF3">
    <property type="entry name" value="GNAT-FAMILY ACETYLTRANSFERASE"/>
    <property type="match status" value="1"/>
</dbReference>
<keyword evidence="2" id="KW-0808">Transferase</keyword>
<feature type="domain" description="N-acetyltransferase" evidence="1">
    <location>
        <begin position="10"/>
        <end position="180"/>
    </location>
</feature>
<sequence>MKIVYEEERIAIRELEITDSAIFAEWWNNGDLMKDVGFRKGMGVTPGSLEKDFAAEIEDDAPFREKRRFVVVDKISHRPIGELVYGNLNMERKSCGIGIKICDISLQGKGLGYETLVAFMKYLYREFQLDIFEIDTLKDNVRAYRLYKKLGFKEVRVMENFWSDPDGVSHDLIFMELGKDEFFNGLH</sequence>
<dbReference type="Pfam" id="PF13302">
    <property type="entry name" value="Acetyltransf_3"/>
    <property type="match status" value="1"/>
</dbReference>
<dbReference type="EMBL" id="FRAC01000006">
    <property type="protein sequence ID" value="SHJ52891.1"/>
    <property type="molecule type" value="Genomic_DNA"/>
</dbReference>
<gene>
    <name evidence="2" type="ORF">SAMN02745136_00294</name>
</gene>
<dbReference type="RefSeq" id="WP_073272205.1">
    <property type="nucleotide sequence ID" value="NZ_FRAC01000006.1"/>
</dbReference>
<dbReference type="PANTHER" id="PTHR43415">
    <property type="entry name" value="SPERMIDINE N(1)-ACETYLTRANSFERASE"/>
    <property type="match status" value="1"/>
</dbReference>
<protein>
    <submittedName>
        <fullName evidence="2">Protein N-acetyltransferase, RimJ/RimL family</fullName>
    </submittedName>
</protein>
<keyword evidence="3" id="KW-1185">Reference proteome</keyword>
<proteinExistence type="predicted"/>
<dbReference type="AlphaFoldDB" id="A0A1M6K1Q1"/>
<dbReference type="OrthoDB" id="9795206at2"/>
<evidence type="ECO:0000313" key="2">
    <source>
        <dbReference type="EMBL" id="SHJ52891.1"/>
    </source>
</evidence>
<dbReference type="InterPro" id="IPR000182">
    <property type="entry name" value="GNAT_dom"/>
</dbReference>